<keyword evidence="3" id="KW-0067">ATP-binding</keyword>
<keyword evidence="3" id="KW-0547">Nucleotide-binding</keyword>
<dbReference type="InterPro" id="IPR032830">
    <property type="entry name" value="XPB/Ssl2_N"/>
</dbReference>
<comment type="caution">
    <text evidence="3">The sequence shown here is derived from an EMBL/GenBank/DDBJ whole genome shotgun (WGS) entry which is preliminary data.</text>
</comment>
<keyword evidence="3" id="KW-0378">Hydrolase</keyword>
<dbReference type="GO" id="GO:0004386">
    <property type="term" value="F:helicase activity"/>
    <property type="evidence" value="ECO:0007669"/>
    <property type="project" value="UniProtKB-KW"/>
</dbReference>
<keyword evidence="4" id="KW-1185">Reference proteome</keyword>
<protein>
    <submittedName>
        <fullName evidence="3">Helicase-associated domain-containing protein</fullName>
    </submittedName>
</protein>
<dbReference type="Pfam" id="PF13625">
    <property type="entry name" value="Helicase_C_3"/>
    <property type="match status" value="1"/>
</dbReference>
<feature type="region of interest" description="Disordered" evidence="1">
    <location>
        <begin position="750"/>
        <end position="779"/>
    </location>
</feature>
<evidence type="ECO:0000313" key="3">
    <source>
        <dbReference type="EMBL" id="MFD2841806.1"/>
    </source>
</evidence>
<reference evidence="4" key="1">
    <citation type="journal article" date="2019" name="Int. J. Syst. Evol. Microbiol.">
        <title>The Global Catalogue of Microorganisms (GCM) 10K type strain sequencing project: providing services to taxonomists for standard genome sequencing and annotation.</title>
        <authorList>
            <consortium name="The Broad Institute Genomics Platform"/>
            <consortium name="The Broad Institute Genome Sequencing Center for Infectious Disease"/>
            <person name="Wu L."/>
            <person name="Ma J."/>
        </authorList>
    </citation>
    <scope>NUCLEOTIDE SEQUENCE [LARGE SCALE GENOMIC DNA]</scope>
    <source>
        <strain evidence="4">KCTC 33576</strain>
    </source>
</reference>
<feature type="domain" description="Helicase XPB/Ssl2 N-terminal" evidence="2">
    <location>
        <begin position="494"/>
        <end position="612"/>
    </location>
</feature>
<proteinExistence type="predicted"/>
<keyword evidence="3" id="KW-0347">Helicase</keyword>
<evidence type="ECO:0000259" key="2">
    <source>
        <dbReference type="Pfam" id="PF13625"/>
    </source>
</evidence>
<dbReference type="EMBL" id="JBHUOP010000010">
    <property type="protein sequence ID" value="MFD2841806.1"/>
    <property type="molecule type" value="Genomic_DNA"/>
</dbReference>
<name>A0ABW5XH26_9MICO</name>
<accession>A0ABW5XH26</accession>
<evidence type="ECO:0000313" key="4">
    <source>
        <dbReference type="Proteomes" id="UP001597391"/>
    </source>
</evidence>
<dbReference type="Proteomes" id="UP001597391">
    <property type="component" value="Unassembled WGS sequence"/>
</dbReference>
<gene>
    <name evidence="3" type="ORF">ACFSYH_14690</name>
</gene>
<sequence>MLVKLSSRAYTRAERVEPLEFADTGCPSPRKLARMGSYVDSFVQRSDEQLGALFVLRPDLANPSPGNLASLAARASNATSTQRFLATCDARTLQVLEAAVLLGSLGIEISDESVSHTITGTSQPDEQVVAELTTLELAALVWREGSSLILAPSLEDVLDRFPAGFGPLSANGVATGPLPAHAPERAQSVLDTLLWGPPVARVARNLLSVIPQPNEPAANESLRWLLRNGYLELLDDSHVYLPRQTAFALRGGRTHRGMTQPPLADAPVTLTPESVQSEASRAATEAVRLVAELISVWEREPAHSLRNGGLPVREVKRLANELDVSAEDATLVAEFAFMARLVRCSDDSARDFAPTTQADWWIEQDLPHRWSLLVQGWLASARPTWQIGELGDKGTTYSPLHPELHGSWVTHLRANVLGILKQHPLVPLTHDLICEQLHWYAPRISVNRAAVTGILAEAAFLGLTGAGALLPGAEDGGLAHALEFALPEPVSEIFIQGDLTGMVPGRPSTALESLLEASSIVESRGGALTVRFTPDSITRAFDSGFGANELIEDLAAFSVTELPQPLLYLISDVARRHGQIRVGALSSYIRLADESTAQAVLALPTAASVGLFPIAPTILGASAPVSAVLSILREAGLAPAIEGPDGQIVAADRQSERVRLADRRVQAIHDAQSGVASTFGGELALKDVRTALPGRRSVPSVMSGATAELVASIRGASLASGSASASPSGASPADVIWPLDGIAVEVAGRNNSDSPVVEGQGPRGAGNATTPPPVGPDAEEETGVIVVNLREAISKALVVDVAMADSRGQLTHRTLKPLLLESGRLRALDPERESELTIAIHRIAAVTPL</sequence>
<evidence type="ECO:0000256" key="1">
    <source>
        <dbReference type="SAM" id="MobiDB-lite"/>
    </source>
</evidence>
<organism evidence="3 4">
    <name type="scientific">Populibacterium corticicola</name>
    <dbReference type="NCBI Taxonomy" id="1812826"/>
    <lineage>
        <taxon>Bacteria</taxon>
        <taxon>Bacillati</taxon>
        <taxon>Actinomycetota</taxon>
        <taxon>Actinomycetes</taxon>
        <taxon>Micrococcales</taxon>
        <taxon>Jonesiaceae</taxon>
        <taxon>Populibacterium</taxon>
    </lineage>
</organism>